<dbReference type="Proteomes" id="UP000041254">
    <property type="component" value="Unassembled WGS sequence"/>
</dbReference>
<keyword evidence="2" id="KW-0812">Transmembrane</keyword>
<keyword evidence="2" id="KW-1133">Transmembrane helix</keyword>
<keyword evidence="2" id="KW-0472">Membrane</keyword>
<dbReference type="EMBL" id="CDMY01000608">
    <property type="protein sequence ID" value="CEM25956.1"/>
    <property type="molecule type" value="Genomic_DNA"/>
</dbReference>
<reference evidence="3 4" key="1">
    <citation type="submission" date="2014-11" db="EMBL/GenBank/DDBJ databases">
        <authorList>
            <person name="Zhu J."/>
            <person name="Qi W."/>
            <person name="Song R."/>
        </authorList>
    </citation>
    <scope>NUCLEOTIDE SEQUENCE [LARGE SCALE GENOMIC DNA]</scope>
</reference>
<proteinExistence type="predicted"/>
<feature type="compositionally biased region" description="Low complexity" evidence="1">
    <location>
        <begin position="323"/>
        <end position="333"/>
    </location>
</feature>
<feature type="compositionally biased region" description="Basic and acidic residues" evidence="1">
    <location>
        <begin position="1"/>
        <end position="12"/>
    </location>
</feature>
<keyword evidence="4" id="KW-1185">Reference proteome</keyword>
<dbReference type="VEuPathDB" id="CryptoDB:Vbra_2668"/>
<feature type="transmembrane region" description="Helical" evidence="2">
    <location>
        <begin position="191"/>
        <end position="210"/>
    </location>
</feature>
<feature type="compositionally biased region" description="Basic residues" evidence="1">
    <location>
        <begin position="120"/>
        <end position="148"/>
    </location>
</feature>
<organism evidence="3 4">
    <name type="scientific">Vitrella brassicaformis (strain CCMP3155)</name>
    <dbReference type="NCBI Taxonomy" id="1169540"/>
    <lineage>
        <taxon>Eukaryota</taxon>
        <taxon>Sar</taxon>
        <taxon>Alveolata</taxon>
        <taxon>Colpodellida</taxon>
        <taxon>Vitrellaceae</taxon>
        <taxon>Vitrella</taxon>
    </lineage>
</organism>
<evidence type="ECO:0000313" key="3">
    <source>
        <dbReference type="EMBL" id="CEM25956.1"/>
    </source>
</evidence>
<dbReference type="InParanoid" id="A0A0G4GBB0"/>
<evidence type="ECO:0000256" key="2">
    <source>
        <dbReference type="SAM" id="Phobius"/>
    </source>
</evidence>
<feature type="region of interest" description="Disordered" evidence="1">
    <location>
        <begin position="323"/>
        <end position="365"/>
    </location>
</feature>
<feature type="region of interest" description="Disordered" evidence="1">
    <location>
        <begin position="1"/>
        <end position="32"/>
    </location>
</feature>
<feature type="compositionally biased region" description="Basic and acidic residues" evidence="1">
    <location>
        <begin position="344"/>
        <end position="365"/>
    </location>
</feature>
<accession>A0A0G4GBB0</accession>
<evidence type="ECO:0000313" key="4">
    <source>
        <dbReference type="Proteomes" id="UP000041254"/>
    </source>
</evidence>
<sequence>MRLNHESAEPCHKPFTPSPTDAVLPPSGGCDGSSLALTLDISRFRHGRRSGRPNSHKDKCKQVGQLDDEPVDDLRGKNRKKRRHNNSDEDERPAPAFTFAAKPRSKRVKTPAVKTPALKRAPKKNAGKKDVAKKKAAMKKGGKKKTTRKAGSGQGGDDSDHTAPPHPPLSFGKMEPRSSTHFHKAKEDEKMYYVVFVCADFLVMCLGFLGRHYGSVICFEIQRRVFERYKTETAESEQLRFGDWVQTHWATELVRKESTTAGVTCGQGKPREARAGYTGALWDSEKDILDDTLQRAASAYGPRRGGRQQYNGNRHVVRPAEVGGVSQGSSYQSADRLQAQGRFQSEDRPPDYEKEGKNTDEFLSG</sequence>
<protein>
    <submittedName>
        <fullName evidence="3">Uncharacterized protein</fullName>
    </submittedName>
</protein>
<feature type="region of interest" description="Disordered" evidence="1">
    <location>
        <begin position="44"/>
        <end position="181"/>
    </location>
</feature>
<evidence type="ECO:0000256" key="1">
    <source>
        <dbReference type="SAM" id="MobiDB-lite"/>
    </source>
</evidence>
<gene>
    <name evidence="3" type="ORF">Vbra_2668</name>
</gene>
<name>A0A0G4GBB0_VITBC</name>
<dbReference type="AlphaFoldDB" id="A0A0G4GBB0"/>